<organism evidence="1 2">
    <name type="scientific">Dunaliella salina</name>
    <name type="common">Green alga</name>
    <name type="synonym">Protococcus salinus</name>
    <dbReference type="NCBI Taxonomy" id="3046"/>
    <lineage>
        <taxon>Eukaryota</taxon>
        <taxon>Viridiplantae</taxon>
        <taxon>Chlorophyta</taxon>
        <taxon>core chlorophytes</taxon>
        <taxon>Chlorophyceae</taxon>
        <taxon>CS clade</taxon>
        <taxon>Chlamydomonadales</taxon>
        <taxon>Dunaliellaceae</taxon>
        <taxon>Dunaliella</taxon>
    </lineage>
</organism>
<name>A0ABQ7GW42_DUNSA</name>
<comment type="caution">
    <text evidence="1">The sequence shown here is derived from an EMBL/GenBank/DDBJ whole genome shotgun (WGS) entry which is preliminary data.</text>
</comment>
<dbReference type="EMBL" id="MU069566">
    <property type="protein sequence ID" value="KAF5838775.1"/>
    <property type="molecule type" value="Genomic_DNA"/>
</dbReference>
<accession>A0ABQ7GW42</accession>
<keyword evidence="2" id="KW-1185">Reference proteome</keyword>
<sequence>MQRVIDVLTAPVYWPSLREEGYKELKSMLAATVEWELGVDLYGVALWKDIMTLIMAPYPSGALHYPCIMALPTLVENLLSKYADYNQNEVSRRRAGRKG</sequence>
<protein>
    <submittedName>
        <fullName evidence="1">Uncharacterized protein</fullName>
    </submittedName>
</protein>
<gene>
    <name evidence="1" type="ORF">DUNSADRAFT_2238</name>
</gene>
<proteinExistence type="predicted"/>
<evidence type="ECO:0000313" key="2">
    <source>
        <dbReference type="Proteomes" id="UP000815325"/>
    </source>
</evidence>
<reference evidence="1" key="1">
    <citation type="submission" date="2017-08" db="EMBL/GenBank/DDBJ databases">
        <authorList>
            <person name="Polle J.E."/>
            <person name="Barry K."/>
            <person name="Cushman J."/>
            <person name="Schmutz J."/>
            <person name="Tran D."/>
            <person name="Hathwaick L.T."/>
            <person name="Yim W.C."/>
            <person name="Jenkins J."/>
            <person name="Mckie-Krisberg Z.M."/>
            <person name="Prochnik S."/>
            <person name="Lindquist E."/>
            <person name="Dockter R.B."/>
            <person name="Adam C."/>
            <person name="Molina H."/>
            <person name="Bunkerborg J."/>
            <person name="Jin E."/>
            <person name="Buchheim M."/>
            <person name="Magnuson J."/>
        </authorList>
    </citation>
    <scope>NUCLEOTIDE SEQUENCE</scope>
    <source>
        <strain evidence="1">CCAP 19/18</strain>
    </source>
</reference>
<dbReference type="Proteomes" id="UP000815325">
    <property type="component" value="Unassembled WGS sequence"/>
</dbReference>
<evidence type="ECO:0000313" key="1">
    <source>
        <dbReference type="EMBL" id="KAF5838775.1"/>
    </source>
</evidence>